<name>A0A6C2U7Z4_PONDE</name>
<evidence type="ECO:0000313" key="8">
    <source>
        <dbReference type="Proteomes" id="UP000366872"/>
    </source>
</evidence>
<dbReference type="Gene3D" id="2.60.40.10">
    <property type="entry name" value="Immunoglobulins"/>
    <property type="match status" value="3"/>
</dbReference>
<keyword evidence="3" id="KW-0732">Signal</keyword>
<dbReference type="Pfam" id="PF22352">
    <property type="entry name" value="K319L-like_PKD"/>
    <property type="match status" value="1"/>
</dbReference>
<dbReference type="SUPFAM" id="SSF49899">
    <property type="entry name" value="Concanavalin A-like lectins/glucanases"/>
    <property type="match status" value="2"/>
</dbReference>
<evidence type="ECO:0000256" key="1">
    <source>
        <dbReference type="ARBA" id="ARBA00001913"/>
    </source>
</evidence>
<protein>
    <recommendedName>
        <fullName evidence="6">LamG-like jellyroll fold domain-containing protein</fullName>
    </recommendedName>
</protein>
<keyword evidence="5" id="KW-1015">Disulfide bond</keyword>
<sequence length="1497" mass="163724">MRTKMRQVAWLGIGLISGAGMMCAEAHYVDRYNPVAVFSLDQDPGAVGSAPSGAAIHKAESGLPKLEQGARDFTGRAWNFREVESSLKIKADGAFETLGDIETTRGLSVSFWMKIPLADQKSNHRLFGHPAVEATMMKAGYGGLNISFGPAYTVVLSRAAGYEAFDGQWHHVAATVDFSSRRNNVIIYLDGKEVGRADGAANKSFNSSGGQGLFYIGARRNGGSSFSGALDDVALFDYPLTPEQIQGILAGPVYAGADRKVYLPAAIQLKGAAPEGGRILWKKLSGPGQVMFSNAGRTNTKVRFSQPGEYVLGLHVQGHREVSRLNITVRPPSPPQLRAGDPVQIAGSADTANVRVGVEVPGRSDGDLDGVELRWSKLSGPGRVAFADESSPETAVRFSSDGLYQLQLTAGVGELTSRAVVSVQVGGPSSPHYALLLNPLYLVSLDTPANRESAGVMESAGGTCAELFRMESGLPQLVEGARAFTGTGWDFAGIPSAVKVHNRFTLARLCDPELTTGITHSLWFKGDFQQHGAKVGRIGGQSGVSIDCGKNTVSVCIDGVYVTANGVLDNQWHHLAVVADFRSSENNVRLYIDGVQRASTGHAFTTCFGSRRTDHTHYWGCRSNGGGYPFNGELDDIAVFDYPLDSSQVGYLYNGPSSQQLTQLQLPPPVIDAGKDRLETLPVRSVKLQGRALEGEGLSYRWEQLRGPGEVTFSSPDSPVTEVRFEEPGPELHNRDYRHYIFRLTASAGTGAFARSDRDEVAVVFHRPYAPKSRVFSENPPAGVHPRILFSPEDLPEMRERFKSDAAAQRAAEILRSELEKGLFNPQAQEGLVYSLLQAGKPDVDVKLVSKDNTRGYWQGRGNFYGSMATAAMLAVLEEDEAACTELAMVLSRAAAAYLKIYRPNYPNKLTHDADGGLALAYDLLHNSMDAEQRIPVRALLSKMTKWRQSFGSELTDDLHNSSNWKTHHDQIVLAALAIEGEEGYDAGLVEQAVYKLRSFLSQYGVFPSGYAHEGYTYYRMGMESAALSALALSRRGENLYETTSLYRSVQMMFRSMPPQACWVTGFGDASPEISGMAPLDWTIRYMWPDDPVAAYLIKPRLDRLVAGSCSSKEQNQALNLMALIFAVGPQQDYTQKEAAEAAAMPASIFCPDKGYMNARTGWEDSAVNLVFRSRMDKYALGHMHPDVNSFELYANGTTWFWDPGKYPIQNDFHQTILMDGRGGGGSSGAFAWPSLPGRFVEYRETEGMVIGTGDAKSFYDYVHGELRDSPDGEKLEPVSPGEHGLLWADFMYGKTRADAAGLPAWRMEPVRYNENLYRYNPVERAFRTAALVKGEHPFVLVVDDYQKDDATRLYEWIGNLEPGTVETVSQDGTDLILKKTGNDDLGNRLLVRVLQADGPVSGPKLRELKLGGIPGSRSGQPAAQVHFAARAVAPAFKVLLYPHREGDRLPETRWNEAHDTVSIQFPEQLDVVSFKPDETGRTTVSVFRNGREPGEL</sequence>
<dbReference type="GO" id="GO:0046872">
    <property type="term" value="F:metal ion binding"/>
    <property type="evidence" value="ECO:0007669"/>
    <property type="project" value="UniProtKB-KW"/>
</dbReference>
<evidence type="ECO:0000313" key="7">
    <source>
        <dbReference type="EMBL" id="VGO16218.1"/>
    </source>
</evidence>
<dbReference type="InterPro" id="IPR008929">
    <property type="entry name" value="Chondroitin_lyas"/>
</dbReference>
<evidence type="ECO:0000259" key="6">
    <source>
        <dbReference type="SMART" id="SM00560"/>
    </source>
</evidence>
<dbReference type="Gene3D" id="2.60.120.200">
    <property type="match status" value="2"/>
</dbReference>
<dbReference type="InterPro" id="IPR051360">
    <property type="entry name" value="Neuronal_Pentraxin_Related"/>
</dbReference>
<keyword evidence="8" id="KW-1185">Reference proteome</keyword>
<dbReference type="InterPro" id="IPR006558">
    <property type="entry name" value="LamG-like"/>
</dbReference>
<evidence type="ECO:0000256" key="3">
    <source>
        <dbReference type="ARBA" id="ARBA00022729"/>
    </source>
</evidence>
<dbReference type="InterPro" id="IPR013320">
    <property type="entry name" value="ConA-like_dom_sf"/>
</dbReference>
<reference evidence="7 8" key="1">
    <citation type="submission" date="2019-04" db="EMBL/GenBank/DDBJ databases">
        <authorList>
            <person name="Van Vliet M D."/>
        </authorList>
    </citation>
    <scope>NUCLEOTIDE SEQUENCE [LARGE SCALE GENOMIC DNA]</scope>
    <source>
        <strain evidence="7 8">F1</strain>
    </source>
</reference>
<dbReference type="Proteomes" id="UP000366872">
    <property type="component" value="Unassembled WGS sequence"/>
</dbReference>
<dbReference type="InterPro" id="IPR013783">
    <property type="entry name" value="Ig-like_fold"/>
</dbReference>
<proteinExistence type="predicted"/>
<dbReference type="Pfam" id="PF13385">
    <property type="entry name" value="Laminin_G_3"/>
    <property type="match status" value="2"/>
</dbReference>
<keyword evidence="4" id="KW-0106">Calcium</keyword>
<dbReference type="SMART" id="SM00560">
    <property type="entry name" value="LamGL"/>
    <property type="match status" value="1"/>
</dbReference>
<organism evidence="7 8">
    <name type="scientific">Pontiella desulfatans</name>
    <dbReference type="NCBI Taxonomy" id="2750659"/>
    <lineage>
        <taxon>Bacteria</taxon>
        <taxon>Pseudomonadati</taxon>
        <taxon>Kiritimatiellota</taxon>
        <taxon>Kiritimatiellia</taxon>
        <taxon>Kiritimatiellales</taxon>
        <taxon>Pontiellaceae</taxon>
        <taxon>Pontiella</taxon>
    </lineage>
</organism>
<evidence type="ECO:0000256" key="5">
    <source>
        <dbReference type="ARBA" id="ARBA00023157"/>
    </source>
</evidence>
<evidence type="ECO:0000256" key="2">
    <source>
        <dbReference type="ARBA" id="ARBA00022723"/>
    </source>
</evidence>
<dbReference type="RefSeq" id="WP_168442536.1">
    <property type="nucleotide sequence ID" value="NZ_CAAHFG010000003.1"/>
</dbReference>
<dbReference type="SUPFAM" id="SSF48230">
    <property type="entry name" value="Chondroitin AC/alginate lyase"/>
    <property type="match status" value="1"/>
</dbReference>
<dbReference type="EMBL" id="CAAHFG010000003">
    <property type="protein sequence ID" value="VGO16218.1"/>
    <property type="molecule type" value="Genomic_DNA"/>
</dbReference>
<dbReference type="PANTHER" id="PTHR19277">
    <property type="entry name" value="PENTRAXIN"/>
    <property type="match status" value="1"/>
</dbReference>
<dbReference type="Gene3D" id="1.50.10.100">
    <property type="entry name" value="Chondroitin AC/alginate lyase"/>
    <property type="match status" value="1"/>
</dbReference>
<accession>A0A6C2U7Z4</accession>
<evidence type="ECO:0000256" key="4">
    <source>
        <dbReference type="ARBA" id="ARBA00022837"/>
    </source>
</evidence>
<dbReference type="Gene3D" id="2.70.98.70">
    <property type="match status" value="1"/>
</dbReference>
<comment type="cofactor">
    <cofactor evidence="1">
        <name>Ca(2+)</name>
        <dbReference type="ChEBI" id="CHEBI:29108"/>
    </cofactor>
</comment>
<dbReference type="PANTHER" id="PTHR19277:SF125">
    <property type="entry name" value="B6"/>
    <property type="match status" value="1"/>
</dbReference>
<feature type="domain" description="LamG-like jellyroll fold" evidence="6">
    <location>
        <begin position="105"/>
        <end position="243"/>
    </location>
</feature>
<keyword evidence="2" id="KW-0479">Metal-binding</keyword>
<gene>
    <name evidence="7" type="ORF">PDESU_04809</name>
</gene>